<dbReference type="Proteomes" id="UP000708208">
    <property type="component" value="Unassembled WGS sequence"/>
</dbReference>
<dbReference type="EMBL" id="CAJVCH010086107">
    <property type="protein sequence ID" value="CAG7722097.1"/>
    <property type="molecule type" value="Genomic_DNA"/>
</dbReference>
<name>A0A8J2JND5_9HEXA</name>
<sequence>MMKIVLLLALCAAAAYAGGHGWGHSGHGHGGHGHGHGGHGWRQYHGWASVNAHQTPYSYNYGLQESGHGYNKWVSQGADTHHSTPVYGHGHGWGH</sequence>
<feature type="signal peptide" evidence="1">
    <location>
        <begin position="1"/>
        <end position="17"/>
    </location>
</feature>
<dbReference type="AlphaFoldDB" id="A0A8J2JND5"/>
<feature type="chain" id="PRO_5035307021" evidence="1">
    <location>
        <begin position="18"/>
        <end position="95"/>
    </location>
</feature>
<keyword evidence="3" id="KW-1185">Reference proteome</keyword>
<protein>
    <submittedName>
        <fullName evidence="2">Uncharacterized protein</fullName>
    </submittedName>
</protein>
<reference evidence="2" key="1">
    <citation type="submission" date="2021-06" db="EMBL/GenBank/DDBJ databases">
        <authorList>
            <person name="Hodson N. C."/>
            <person name="Mongue J. A."/>
            <person name="Jaron S. K."/>
        </authorList>
    </citation>
    <scope>NUCLEOTIDE SEQUENCE</scope>
</reference>
<accession>A0A8J2JND5</accession>
<comment type="caution">
    <text evidence="2">The sequence shown here is derived from an EMBL/GenBank/DDBJ whole genome shotgun (WGS) entry which is preliminary data.</text>
</comment>
<evidence type="ECO:0000313" key="2">
    <source>
        <dbReference type="EMBL" id="CAG7722097.1"/>
    </source>
</evidence>
<gene>
    <name evidence="2" type="ORF">AFUS01_LOCUS11267</name>
</gene>
<keyword evidence="1" id="KW-0732">Signal</keyword>
<organism evidence="2 3">
    <name type="scientific">Allacma fusca</name>
    <dbReference type="NCBI Taxonomy" id="39272"/>
    <lineage>
        <taxon>Eukaryota</taxon>
        <taxon>Metazoa</taxon>
        <taxon>Ecdysozoa</taxon>
        <taxon>Arthropoda</taxon>
        <taxon>Hexapoda</taxon>
        <taxon>Collembola</taxon>
        <taxon>Symphypleona</taxon>
        <taxon>Sminthuridae</taxon>
        <taxon>Allacma</taxon>
    </lineage>
</organism>
<proteinExistence type="predicted"/>
<evidence type="ECO:0000256" key="1">
    <source>
        <dbReference type="SAM" id="SignalP"/>
    </source>
</evidence>
<evidence type="ECO:0000313" key="3">
    <source>
        <dbReference type="Proteomes" id="UP000708208"/>
    </source>
</evidence>